<keyword evidence="3" id="KW-1185">Reference proteome</keyword>
<organism evidence="2 3">
    <name type="scientific">Melanomma pulvis-pyrius CBS 109.77</name>
    <dbReference type="NCBI Taxonomy" id="1314802"/>
    <lineage>
        <taxon>Eukaryota</taxon>
        <taxon>Fungi</taxon>
        <taxon>Dikarya</taxon>
        <taxon>Ascomycota</taxon>
        <taxon>Pezizomycotina</taxon>
        <taxon>Dothideomycetes</taxon>
        <taxon>Pleosporomycetidae</taxon>
        <taxon>Pleosporales</taxon>
        <taxon>Melanommataceae</taxon>
        <taxon>Melanomma</taxon>
    </lineage>
</organism>
<dbReference type="Gene3D" id="2.80.10.50">
    <property type="match status" value="1"/>
</dbReference>
<dbReference type="GO" id="GO:0004867">
    <property type="term" value="F:serine-type endopeptidase inhibitor activity"/>
    <property type="evidence" value="ECO:0007669"/>
    <property type="project" value="InterPro"/>
</dbReference>
<name>A0A6A6X472_9PLEO</name>
<sequence length="157" mass="17205">MPVGFKSHLIFLWALGLCSLILLLRFAHTGTMDSLSSSFTIEVNGRPIANVGDGAEDPIQAKTGSEAAVFTLKDGRLQCGDWLLGRSVTEDRSFLPKQVLWFKSNKDSDRRVRPVTASENGGSYQLRFANARLIAEDGNIFADLQEGDEQSSVTLKV</sequence>
<dbReference type="AlphaFoldDB" id="A0A6A6X472"/>
<dbReference type="InterPro" id="IPR031755">
    <property type="entry name" value="Inhibitor_I66"/>
</dbReference>
<proteinExistence type="predicted"/>
<evidence type="ECO:0000313" key="2">
    <source>
        <dbReference type="EMBL" id="KAF2791176.1"/>
    </source>
</evidence>
<feature type="chain" id="PRO_5025612464" evidence="1">
    <location>
        <begin position="30"/>
        <end position="157"/>
    </location>
</feature>
<dbReference type="Pfam" id="PF16850">
    <property type="entry name" value="Inhibitor_I66"/>
    <property type="match status" value="1"/>
</dbReference>
<evidence type="ECO:0000256" key="1">
    <source>
        <dbReference type="SAM" id="SignalP"/>
    </source>
</evidence>
<evidence type="ECO:0000313" key="3">
    <source>
        <dbReference type="Proteomes" id="UP000799757"/>
    </source>
</evidence>
<reference evidence="2" key="1">
    <citation type="journal article" date="2020" name="Stud. Mycol.">
        <title>101 Dothideomycetes genomes: a test case for predicting lifestyles and emergence of pathogens.</title>
        <authorList>
            <person name="Haridas S."/>
            <person name="Albert R."/>
            <person name="Binder M."/>
            <person name="Bloem J."/>
            <person name="Labutti K."/>
            <person name="Salamov A."/>
            <person name="Andreopoulos B."/>
            <person name="Baker S."/>
            <person name="Barry K."/>
            <person name="Bills G."/>
            <person name="Bluhm B."/>
            <person name="Cannon C."/>
            <person name="Castanera R."/>
            <person name="Culley D."/>
            <person name="Daum C."/>
            <person name="Ezra D."/>
            <person name="Gonzalez J."/>
            <person name="Henrissat B."/>
            <person name="Kuo A."/>
            <person name="Liang C."/>
            <person name="Lipzen A."/>
            <person name="Lutzoni F."/>
            <person name="Magnuson J."/>
            <person name="Mondo S."/>
            <person name="Nolan M."/>
            <person name="Ohm R."/>
            <person name="Pangilinan J."/>
            <person name="Park H.-J."/>
            <person name="Ramirez L."/>
            <person name="Alfaro M."/>
            <person name="Sun H."/>
            <person name="Tritt A."/>
            <person name="Yoshinaga Y."/>
            <person name="Zwiers L.-H."/>
            <person name="Turgeon B."/>
            <person name="Goodwin S."/>
            <person name="Spatafora J."/>
            <person name="Crous P."/>
            <person name="Grigoriev I."/>
        </authorList>
    </citation>
    <scope>NUCLEOTIDE SEQUENCE</scope>
    <source>
        <strain evidence="2">CBS 109.77</strain>
    </source>
</reference>
<feature type="signal peptide" evidence="1">
    <location>
        <begin position="1"/>
        <end position="29"/>
    </location>
</feature>
<keyword evidence="1" id="KW-0732">Signal</keyword>
<dbReference type="EMBL" id="MU002033">
    <property type="protein sequence ID" value="KAF2791176.1"/>
    <property type="molecule type" value="Genomic_DNA"/>
</dbReference>
<dbReference type="Proteomes" id="UP000799757">
    <property type="component" value="Unassembled WGS sequence"/>
</dbReference>
<gene>
    <name evidence="2" type="ORF">K505DRAFT_327055</name>
</gene>
<accession>A0A6A6X472</accession>
<protein>
    <submittedName>
        <fullName evidence="2">Uncharacterized protein</fullName>
    </submittedName>
</protein>
<dbReference type="OrthoDB" id="3439489at2759"/>